<keyword evidence="1" id="KW-0732">Signal</keyword>
<reference evidence="2 3" key="1">
    <citation type="submission" date="2018-09" db="EMBL/GenBank/DDBJ databases">
        <title>The draft genome of Acinetobacter spp. strains.</title>
        <authorList>
            <person name="Qin J."/>
            <person name="Feng Y."/>
            <person name="Zong Z."/>
        </authorList>
    </citation>
    <scope>NUCLEOTIDE SEQUENCE [LARGE SCALE GENOMIC DNA]</scope>
    <source>
        <strain evidence="2 3">WCHAc060096</strain>
    </source>
</reference>
<proteinExistence type="predicted"/>
<evidence type="ECO:0000313" key="3">
    <source>
        <dbReference type="Proteomes" id="UP000269001"/>
    </source>
</evidence>
<feature type="chain" id="PRO_5017375316" evidence="1">
    <location>
        <begin position="23"/>
        <end position="188"/>
    </location>
</feature>
<protein>
    <submittedName>
        <fullName evidence="2">Uncharacterized protein</fullName>
    </submittedName>
</protein>
<name>A0A3A8EAV7_9GAMM</name>
<dbReference type="RefSeq" id="WP_120371143.1">
    <property type="nucleotide sequence ID" value="NZ_RAXU01000022.1"/>
</dbReference>
<dbReference type="AlphaFoldDB" id="A0A3A8EAV7"/>
<dbReference type="EMBL" id="RAXU01000022">
    <property type="protein sequence ID" value="RKG31258.1"/>
    <property type="molecule type" value="Genomic_DNA"/>
</dbReference>
<accession>A0A3A8EAV7</accession>
<evidence type="ECO:0000313" key="2">
    <source>
        <dbReference type="EMBL" id="RKG31258.1"/>
    </source>
</evidence>
<evidence type="ECO:0000256" key="1">
    <source>
        <dbReference type="SAM" id="SignalP"/>
    </source>
</evidence>
<dbReference type="Proteomes" id="UP000269001">
    <property type="component" value="Unassembled WGS sequence"/>
</dbReference>
<feature type="signal peptide" evidence="1">
    <location>
        <begin position="1"/>
        <end position="22"/>
    </location>
</feature>
<organism evidence="2 3">
    <name type="scientific">Acinetobacter guerrae</name>
    <dbReference type="NCBI Taxonomy" id="1843371"/>
    <lineage>
        <taxon>Bacteria</taxon>
        <taxon>Pseudomonadati</taxon>
        <taxon>Pseudomonadota</taxon>
        <taxon>Gammaproteobacteria</taxon>
        <taxon>Moraxellales</taxon>
        <taxon>Moraxellaceae</taxon>
        <taxon>Acinetobacter</taxon>
    </lineage>
</organism>
<keyword evidence="3" id="KW-1185">Reference proteome</keyword>
<comment type="caution">
    <text evidence="2">The sequence shown here is derived from an EMBL/GenBank/DDBJ whole genome shotgun (WGS) entry which is preliminary data.</text>
</comment>
<sequence length="188" mass="18476">MKTQKIVLAFALASSVTTFASAANNVIINTGIANTLQLLAQKSDGVALNLAANTGNVDASVNTVAGLNWVQGAVETSAIGAVNTGDIALEQATTSSVLETGVDSSVLAAAGVIVPNVAAGGIFTADYAAGLNSYIDGAASNYAAANVAYNSGNIDATVNTIALGNRVDSVKTSAIGAAQTGAITVTVK</sequence>
<gene>
    <name evidence="2" type="ORF">D7V21_14380</name>
</gene>